<dbReference type="RefSeq" id="XP_018735174.1">
    <property type="nucleotide sequence ID" value="XM_018882935.1"/>
</dbReference>
<feature type="region of interest" description="Disordered" evidence="2">
    <location>
        <begin position="1"/>
        <end position="172"/>
    </location>
</feature>
<protein>
    <submittedName>
        <fullName evidence="3">Arp8p</fullName>
    </submittedName>
</protein>
<evidence type="ECO:0000313" key="3">
    <source>
        <dbReference type="EMBL" id="ANB12697.1"/>
    </source>
</evidence>
<proteinExistence type="inferred from homology"/>
<dbReference type="OrthoDB" id="5572108at2759"/>
<dbReference type="Proteomes" id="UP000189580">
    <property type="component" value="Chromosome a"/>
</dbReference>
<dbReference type="InterPro" id="IPR004000">
    <property type="entry name" value="Actin"/>
</dbReference>
<evidence type="ECO:0000256" key="1">
    <source>
        <dbReference type="RuleBase" id="RU000487"/>
    </source>
</evidence>
<dbReference type="GeneID" id="30038054"/>
<dbReference type="SMART" id="SM00268">
    <property type="entry name" value="ACTIN"/>
    <property type="match status" value="1"/>
</dbReference>
<dbReference type="SUPFAM" id="SSF53067">
    <property type="entry name" value="Actin-like ATPase domain"/>
    <property type="match status" value="2"/>
</dbReference>
<feature type="compositionally biased region" description="Polar residues" evidence="2">
    <location>
        <begin position="310"/>
        <end position="323"/>
    </location>
</feature>
<dbReference type="Gene3D" id="3.30.420.40">
    <property type="match status" value="2"/>
</dbReference>
<gene>
    <name evidence="3" type="primary">ARP8</name>
    <name evidence="3" type="ORF">AWJ20_964</name>
</gene>
<organism evidence="3 4">
    <name type="scientific">Sugiyamaella lignohabitans</name>
    <dbReference type="NCBI Taxonomy" id="796027"/>
    <lineage>
        <taxon>Eukaryota</taxon>
        <taxon>Fungi</taxon>
        <taxon>Dikarya</taxon>
        <taxon>Ascomycota</taxon>
        <taxon>Saccharomycotina</taxon>
        <taxon>Dipodascomycetes</taxon>
        <taxon>Dipodascales</taxon>
        <taxon>Trichomonascaceae</taxon>
        <taxon>Sugiyamaella</taxon>
    </lineage>
</organism>
<feature type="region of interest" description="Disordered" evidence="2">
    <location>
        <begin position="240"/>
        <end position="271"/>
    </location>
</feature>
<keyword evidence="4" id="KW-1185">Reference proteome</keyword>
<reference evidence="3 4" key="1">
    <citation type="submission" date="2016-02" db="EMBL/GenBank/DDBJ databases">
        <title>Complete genome sequence and transcriptome regulation of the pentose utilising yeast Sugiyamaella lignohabitans.</title>
        <authorList>
            <person name="Bellasio M."/>
            <person name="Peymann A."/>
            <person name="Valli M."/>
            <person name="Sipitzky M."/>
            <person name="Graf A."/>
            <person name="Sauer M."/>
            <person name="Marx H."/>
            <person name="Mattanovich D."/>
        </authorList>
    </citation>
    <scope>NUCLEOTIDE SEQUENCE [LARGE SCALE GENOMIC DNA]</scope>
    <source>
        <strain evidence="3 4">CBS 10342</strain>
    </source>
</reference>
<accession>A0A161HJ57</accession>
<feature type="compositionally biased region" description="Low complexity" evidence="2">
    <location>
        <begin position="133"/>
        <end position="146"/>
    </location>
</feature>
<feature type="compositionally biased region" description="Basic and acidic residues" evidence="2">
    <location>
        <begin position="1"/>
        <end position="19"/>
    </location>
</feature>
<dbReference type="Pfam" id="PF00022">
    <property type="entry name" value="Actin"/>
    <property type="match status" value="2"/>
</dbReference>
<feature type="compositionally biased region" description="Low complexity" evidence="2">
    <location>
        <begin position="95"/>
        <end position="122"/>
    </location>
</feature>
<dbReference type="Gene3D" id="3.90.640.10">
    <property type="entry name" value="Actin, Chain A, domain 4"/>
    <property type="match status" value="1"/>
</dbReference>
<dbReference type="InterPro" id="IPR043129">
    <property type="entry name" value="ATPase_NBD"/>
</dbReference>
<dbReference type="AlphaFoldDB" id="A0A161HJ57"/>
<dbReference type="Gene3D" id="3.30.420.580">
    <property type="match status" value="1"/>
</dbReference>
<evidence type="ECO:0000313" key="4">
    <source>
        <dbReference type="Proteomes" id="UP000189580"/>
    </source>
</evidence>
<feature type="compositionally biased region" description="Acidic residues" evidence="2">
    <location>
        <begin position="249"/>
        <end position="269"/>
    </location>
</feature>
<feature type="compositionally biased region" description="Acidic residues" evidence="2">
    <location>
        <begin position="26"/>
        <end position="82"/>
    </location>
</feature>
<sequence length="912" mass="99384">MGDVKMEEPPSSPPRRDEDSPVIEPESGDIEVDGDVDVDGDADADGDGEADADGDIGGDADGDADADADANVDAVADADADAETGSSAHTKPVGKKSSGSGKGSSTKSKAGGATNATTGTPAKRSHHKSKNKTAASSSSAGSAGATGDPGTPVDPNKPKRGGSKPILKSSGIARIDNNLKPTLFSIPTAINQKNYYTDYLKRDDQIFFNRQWAEQQKSIKEKEAKEKELKAEKKAAIKLKLEESGATDNLDEDEIDDEEDEDDSEEEKEELAAGARTLVVHFGSRNLRLGLASQVYPKTVPNVIAHRQSYHTNGTSNGQSSAKGTDKQDNDVMDVDDEDENEDEEPVGTIGLLSDAFKKSGNVVRKDLKERMRYYKRRIIPNSHDLVVGFNGRQHPEVIPEHNDVQREEWTDVQELGTPSYIIGEAALRIPPKSDPKYKLFWPIRHGSFNEQDYTSPQQVLGDLAIILVESLEKELEISTSQFQNYNVVIIVPDLYERTYVTNLIELFLDMNFAKVCVQQEAIATTFGAGISSACIIDVGAQKTSITCVEEGMCIPDSRVNLKFGGDDVTLAFIKYLLESKFPYKTIDVHRNPYDWELANELKHKFVTANDADVAIQLYSFYQRAPEQPTHKYDFKTFDEVMISTLGLFYPQSFDQEGKLDSKFTLFPRSLDVYDGKNNEPLSDAQINICKKTLAVWGLSYAKELAKEQEKQTAASAVALSAVNGKLNGSNVGASGVSTPLPSSAPGTPAPEGAKQTANAASTTHLSAAQVQQNNQFQAAETIDPHEVPSIGLDHAIIESITQAAKSSSSKQSFYESLMIVGGGASKISGFDSLLIDRVGMWRNHGDEDVDEETQGDIAIMPVPREMDPSLICWKGGSVLAKLKIVNELWISQQDWSLMGSRTLQYKSLFPF</sequence>
<feature type="compositionally biased region" description="Acidic residues" evidence="2">
    <location>
        <begin position="331"/>
        <end position="346"/>
    </location>
</feature>
<name>A0A161HJ57_9ASCO</name>
<evidence type="ECO:0000256" key="2">
    <source>
        <dbReference type="SAM" id="MobiDB-lite"/>
    </source>
</evidence>
<dbReference type="PANTHER" id="PTHR11937">
    <property type="entry name" value="ACTIN"/>
    <property type="match status" value="1"/>
</dbReference>
<feature type="compositionally biased region" description="Polar residues" evidence="2">
    <location>
        <begin position="756"/>
        <end position="766"/>
    </location>
</feature>
<dbReference type="EMBL" id="CP014501">
    <property type="protein sequence ID" value="ANB12697.1"/>
    <property type="molecule type" value="Genomic_DNA"/>
</dbReference>
<dbReference type="CDD" id="cd10206">
    <property type="entry name" value="ASKHA_NBD_Arp8-like"/>
    <property type="match status" value="1"/>
</dbReference>
<dbReference type="FunFam" id="3.30.420.40:FF:000232">
    <property type="entry name" value="Actin-related protein 8"/>
    <property type="match status" value="1"/>
</dbReference>
<feature type="compositionally biased region" description="Polar residues" evidence="2">
    <location>
        <begin position="734"/>
        <end position="746"/>
    </location>
</feature>
<dbReference type="KEGG" id="slb:AWJ20_964"/>
<feature type="region of interest" description="Disordered" evidence="2">
    <location>
        <begin position="310"/>
        <end position="346"/>
    </location>
</feature>
<comment type="similarity">
    <text evidence="1">Belongs to the actin family.</text>
</comment>
<feature type="region of interest" description="Disordered" evidence="2">
    <location>
        <begin position="734"/>
        <end position="766"/>
    </location>
</feature>